<proteinExistence type="predicted"/>
<evidence type="ECO:0000313" key="1">
    <source>
        <dbReference type="EMBL" id="KAH6941041.1"/>
    </source>
</evidence>
<dbReference type="EMBL" id="CM023491">
    <property type="protein sequence ID" value="KAH6941041.1"/>
    <property type="molecule type" value="Genomic_DNA"/>
</dbReference>
<organism evidence="1 2">
    <name type="scientific">Hyalomma asiaticum</name>
    <name type="common">Tick</name>
    <dbReference type="NCBI Taxonomy" id="266040"/>
    <lineage>
        <taxon>Eukaryota</taxon>
        <taxon>Metazoa</taxon>
        <taxon>Ecdysozoa</taxon>
        <taxon>Arthropoda</taxon>
        <taxon>Chelicerata</taxon>
        <taxon>Arachnida</taxon>
        <taxon>Acari</taxon>
        <taxon>Parasitiformes</taxon>
        <taxon>Ixodida</taxon>
        <taxon>Ixodoidea</taxon>
        <taxon>Ixodidae</taxon>
        <taxon>Hyalomminae</taxon>
        <taxon>Hyalomma</taxon>
    </lineage>
</organism>
<gene>
    <name evidence="1" type="ORF">HPB50_012722</name>
</gene>
<name>A0ACB7T1G1_HYAAI</name>
<dbReference type="Proteomes" id="UP000821845">
    <property type="component" value="Chromosome 11"/>
</dbReference>
<comment type="caution">
    <text evidence="1">The sequence shown here is derived from an EMBL/GenBank/DDBJ whole genome shotgun (WGS) entry which is preliminary data.</text>
</comment>
<accession>A0ACB7T1G1</accession>
<protein>
    <submittedName>
        <fullName evidence="1">Uncharacterized protein</fullName>
    </submittedName>
</protein>
<keyword evidence="2" id="KW-1185">Reference proteome</keyword>
<reference evidence="1" key="1">
    <citation type="submission" date="2020-05" db="EMBL/GenBank/DDBJ databases">
        <title>Large-scale comparative analyses of tick genomes elucidate their genetic diversity and vector capacities.</title>
        <authorList>
            <person name="Jia N."/>
            <person name="Wang J."/>
            <person name="Shi W."/>
            <person name="Du L."/>
            <person name="Sun Y."/>
            <person name="Zhan W."/>
            <person name="Jiang J."/>
            <person name="Wang Q."/>
            <person name="Zhang B."/>
            <person name="Ji P."/>
            <person name="Sakyi L.B."/>
            <person name="Cui X."/>
            <person name="Yuan T."/>
            <person name="Jiang B."/>
            <person name="Yang W."/>
            <person name="Lam T.T.-Y."/>
            <person name="Chang Q."/>
            <person name="Ding S."/>
            <person name="Wang X."/>
            <person name="Zhu J."/>
            <person name="Ruan X."/>
            <person name="Zhao L."/>
            <person name="Wei J."/>
            <person name="Que T."/>
            <person name="Du C."/>
            <person name="Cheng J."/>
            <person name="Dai P."/>
            <person name="Han X."/>
            <person name="Huang E."/>
            <person name="Gao Y."/>
            <person name="Liu J."/>
            <person name="Shao H."/>
            <person name="Ye R."/>
            <person name="Li L."/>
            <person name="Wei W."/>
            <person name="Wang X."/>
            <person name="Wang C."/>
            <person name="Yang T."/>
            <person name="Huo Q."/>
            <person name="Li W."/>
            <person name="Guo W."/>
            <person name="Chen H."/>
            <person name="Zhou L."/>
            <person name="Ni X."/>
            <person name="Tian J."/>
            <person name="Zhou Y."/>
            <person name="Sheng Y."/>
            <person name="Liu T."/>
            <person name="Pan Y."/>
            <person name="Xia L."/>
            <person name="Li J."/>
            <person name="Zhao F."/>
            <person name="Cao W."/>
        </authorList>
    </citation>
    <scope>NUCLEOTIDE SEQUENCE</scope>
    <source>
        <strain evidence="1">Hyas-2018</strain>
    </source>
</reference>
<evidence type="ECO:0000313" key="2">
    <source>
        <dbReference type="Proteomes" id="UP000821845"/>
    </source>
</evidence>
<sequence length="101" mass="10718">MPEAPNNGIVRSTASFGGVARAGQLAAKLHRGAAAEIRATRSLPTTGVGKQYAWGTPVSEDGEDTAPRRPLQLESLDLDSLRRQPRATGRLAAAELLEWPS</sequence>